<accession>A0A9P9YFN1</accession>
<reference evidence="1" key="1">
    <citation type="journal article" date="2023" name="Genome Biol. Evol.">
        <title>Long-read-based Genome Assembly of Drosophila gunungcola Reveals Fewer Chemosensory Genes in Flower-breeding Species.</title>
        <authorList>
            <person name="Negi A."/>
            <person name="Liao B.Y."/>
            <person name="Yeh S.D."/>
        </authorList>
    </citation>
    <scope>NUCLEOTIDE SEQUENCE</scope>
    <source>
        <strain evidence="1">Sukarami</strain>
    </source>
</reference>
<proteinExistence type="predicted"/>
<dbReference type="Proteomes" id="UP001059596">
    <property type="component" value="Unassembled WGS sequence"/>
</dbReference>
<name>A0A9P9YFN1_9MUSC</name>
<comment type="caution">
    <text evidence="1">The sequence shown here is derived from an EMBL/GenBank/DDBJ whole genome shotgun (WGS) entry which is preliminary data.</text>
</comment>
<dbReference type="EMBL" id="JAMKOV010000028">
    <property type="protein sequence ID" value="KAI8035923.1"/>
    <property type="molecule type" value="Genomic_DNA"/>
</dbReference>
<evidence type="ECO:0000313" key="2">
    <source>
        <dbReference type="Proteomes" id="UP001059596"/>
    </source>
</evidence>
<protein>
    <submittedName>
        <fullName evidence="1">Uncharacterized protein</fullName>
    </submittedName>
</protein>
<gene>
    <name evidence="1" type="ORF">M5D96_011354</name>
</gene>
<organism evidence="1 2">
    <name type="scientific">Drosophila gunungcola</name>
    <name type="common">fruit fly</name>
    <dbReference type="NCBI Taxonomy" id="103775"/>
    <lineage>
        <taxon>Eukaryota</taxon>
        <taxon>Metazoa</taxon>
        <taxon>Ecdysozoa</taxon>
        <taxon>Arthropoda</taxon>
        <taxon>Hexapoda</taxon>
        <taxon>Insecta</taxon>
        <taxon>Pterygota</taxon>
        <taxon>Neoptera</taxon>
        <taxon>Endopterygota</taxon>
        <taxon>Diptera</taxon>
        <taxon>Brachycera</taxon>
        <taxon>Muscomorpha</taxon>
        <taxon>Ephydroidea</taxon>
        <taxon>Drosophilidae</taxon>
        <taxon>Drosophila</taxon>
        <taxon>Sophophora</taxon>
    </lineage>
</organism>
<sequence length="91" mass="9667">MAAHKADDKCPLSSASTPSDLCVCHCSSTRYFCVHLQWGMDNGLDNRPAGRQAGRQADSWTGWSPVPATLAYPTPMTLNPATEGALSPCDA</sequence>
<dbReference type="AlphaFoldDB" id="A0A9P9YFN1"/>
<keyword evidence="2" id="KW-1185">Reference proteome</keyword>
<evidence type="ECO:0000313" key="1">
    <source>
        <dbReference type="EMBL" id="KAI8035923.1"/>
    </source>
</evidence>